<protein>
    <submittedName>
        <fullName evidence="1">Uncharacterized protein</fullName>
    </submittedName>
</protein>
<proteinExistence type="predicted"/>
<dbReference type="RefSeq" id="WP_128764495.1">
    <property type="nucleotide sequence ID" value="NZ_JBHUOO010000023.1"/>
</dbReference>
<name>A0A4Q0PFF2_9FLAO</name>
<dbReference type="EMBL" id="QOVK01000002">
    <property type="protein sequence ID" value="RXG25690.1"/>
    <property type="molecule type" value="Genomic_DNA"/>
</dbReference>
<dbReference type="AlphaFoldDB" id="A0A4Q0PFF2"/>
<dbReference type="OrthoDB" id="960942at2"/>
<organism evidence="1 2">
    <name type="scientific">Leeuwenhoekiella polynyae</name>
    <dbReference type="NCBI Taxonomy" id="1550906"/>
    <lineage>
        <taxon>Bacteria</taxon>
        <taxon>Pseudomonadati</taxon>
        <taxon>Bacteroidota</taxon>
        <taxon>Flavobacteriia</taxon>
        <taxon>Flavobacteriales</taxon>
        <taxon>Flavobacteriaceae</taxon>
        <taxon>Leeuwenhoekiella</taxon>
    </lineage>
</organism>
<evidence type="ECO:0000313" key="2">
    <source>
        <dbReference type="Proteomes" id="UP000289859"/>
    </source>
</evidence>
<gene>
    <name evidence="1" type="ORF">DSM02_857</name>
</gene>
<accession>A0A4Q0PFF2</accession>
<keyword evidence="2" id="KW-1185">Reference proteome</keyword>
<sequence length="85" mass="9582">MLNQKVIKVKPQTLTPAQVELINFCSHLDAPDIRKSLNATLDLALFNDSGDLTTQDRAHIYRARELSRKLKALQKEGSKPILQVN</sequence>
<dbReference type="Proteomes" id="UP000289859">
    <property type="component" value="Unassembled WGS sequence"/>
</dbReference>
<comment type="caution">
    <text evidence="1">The sequence shown here is derived from an EMBL/GenBank/DDBJ whole genome shotgun (WGS) entry which is preliminary data.</text>
</comment>
<evidence type="ECO:0000313" key="1">
    <source>
        <dbReference type="EMBL" id="RXG25690.1"/>
    </source>
</evidence>
<reference evidence="1 2" key="1">
    <citation type="submission" date="2018-07" db="EMBL/GenBank/DDBJ databases">
        <title>Leeuwenhoekiella genomics.</title>
        <authorList>
            <person name="Tahon G."/>
            <person name="Willems A."/>
        </authorList>
    </citation>
    <scope>NUCLEOTIDE SEQUENCE [LARGE SCALE GENOMIC DNA]</scope>
    <source>
        <strain evidence="1 2">LMG 29608</strain>
    </source>
</reference>